<dbReference type="InterPro" id="IPR031468">
    <property type="entry name" value="SMP_LBD"/>
</dbReference>
<dbReference type="GO" id="GO:0005789">
    <property type="term" value="C:endoplasmic reticulum membrane"/>
    <property type="evidence" value="ECO:0007669"/>
    <property type="project" value="UniProtKB-SubCell"/>
</dbReference>
<evidence type="ECO:0000313" key="12">
    <source>
        <dbReference type="EMBL" id="CAA7264762.1"/>
    </source>
</evidence>
<dbReference type="GO" id="GO:0032865">
    <property type="term" value="C:ERMES complex"/>
    <property type="evidence" value="ECO:0007669"/>
    <property type="project" value="TreeGrafter"/>
</dbReference>
<feature type="compositionally biased region" description="Polar residues" evidence="9">
    <location>
        <begin position="547"/>
        <end position="564"/>
    </location>
</feature>
<evidence type="ECO:0000256" key="2">
    <source>
        <dbReference type="ARBA" id="ARBA00022448"/>
    </source>
</evidence>
<keyword evidence="6" id="KW-0445">Lipid transport</keyword>
<evidence type="ECO:0000256" key="9">
    <source>
        <dbReference type="SAM" id="MobiDB-lite"/>
    </source>
</evidence>
<feature type="compositionally biased region" description="Basic and acidic residues" evidence="9">
    <location>
        <begin position="794"/>
        <end position="803"/>
    </location>
</feature>
<feature type="compositionally biased region" description="Polar residues" evidence="9">
    <location>
        <begin position="889"/>
        <end position="899"/>
    </location>
</feature>
<dbReference type="PANTHER" id="PTHR13466:SF19">
    <property type="entry name" value="NUCLEUS-VACUOLE JUNCTION PROTEIN 2"/>
    <property type="match status" value="1"/>
</dbReference>
<dbReference type="PRINTS" id="PR01217">
    <property type="entry name" value="PRICHEXTENSN"/>
</dbReference>
<evidence type="ECO:0000259" key="11">
    <source>
        <dbReference type="PROSITE" id="PS51847"/>
    </source>
</evidence>
<evidence type="ECO:0000256" key="6">
    <source>
        <dbReference type="ARBA" id="ARBA00023055"/>
    </source>
</evidence>
<feature type="compositionally biased region" description="Polar residues" evidence="9">
    <location>
        <begin position="852"/>
        <end position="864"/>
    </location>
</feature>
<protein>
    <recommendedName>
        <fullName evidence="11">SMP-LTD domain-containing protein</fullName>
    </recommendedName>
</protein>
<dbReference type="GO" id="GO:1990456">
    <property type="term" value="P:mitochondrion-endoplasmic reticulum membrane tethering"/>
    <property type="evidence" value="ECO:0007669"/>
    <property type="project" value="TreeGrafter"/>
</dbReference>
<accession>A0A8S0X252</accession>
<evidence type="ECO:0000256" key="5">
    <source>
        <dbReference type="ARBA" id="ARBA00022989"/>
    </source>
</evidence>
<dbReference type="GO" id="GO:0015914">
    <property type="term" value="P:phospholipid transport"/>
    <property type="evidence" value="ECO:0007669"/>
    <property type="project" value="TreeGrafter"/>
</dbReference>
<evidence type="ECO:0000256" key="3">
    <source>
        <dbReference type="ARBA" id="ARBA00022692"/>
    </source>
</evidence>
<gene>
    <name evidence="12" type="ORF">AAE3_LOCUS7150</name>
</gene>
<keyword evidence="13" id="KW-1185">Reference proteome</keyword>
<feature type="compositionally biased region" description="Basic and acidic residues" evidence="9">
    <location>
        <begin position="207"/>
        <end position="228"/>
    </location>
</feature>
<feature type="compositionally biased region" description="Low complexity" evidence="9">
    <location>
        <begin position="1015"/>
        <end position="1032"/>
    </location>
</feature>
<feature type="compositionally biased region" description="Pro residues" evidence="9">
    <location>
        <begin position="1185"/>
        <end position="1198"/>
    </location>
</feature>
<feature type="compositionally biased region" description="Pro residues" evidence="9">
    <location>
        <begin position="1069"/>
        <end position="1089"/>
    </location>
</feature>
<feature type="domain" description="SMP-LTD" evidence="11">
    <location>
        <begin position="291"/>
        <end position="482"/>
    </location>
</feature>
<dbReference type="PROSITE" id="PS51847">
    <property type="entry name" value="SMP"/>
    <property type="match status" value="1"/>
</dbReference>
<dbReference type="GO" id="GO:0008289">
    <property type="term" value="F:lipid binding"/>
    <property type="evidence" value="ECO:0007669"/>
    <property type="project" value="UniProtKB-KW"/>
</dbReference>
<evidence type="ECO:0000313" key="13">
    <source>
        <dbReference type="Proteomes" id="UP000467700"/>
    </source>
</evidence>
<feature type="compositionally biased region" description="Basic and acidic residues" evidence="9">
    <location>
        <begin position="49"/>
        <end position="61"/>
    </location>
</feature>
<dbReference type="PANTHER" id="PTHR13466">
    <property type="entry name" value="TEX2 PROTEIN-RELATED"/>
    <property type="match status" value="1"/>
</dbReference>
<dbReference type="CDD" id="cd21675">
    <property type="entry name" value="SMP_TEX2"/>
    <property type="match status" value="1"/>
</dbReference>
<sequence length="1206" mass="129867">MLKALLYAYVLGGITFIPLLIVAALFITVYTSVPVGDFDVTKKTRGRLEADNALEEEKAPEADTPPLETNDAPRTRKGWLTMRRTFEESTGDGGYVTLVRSFLDSRSKDPKRSRPKDMWYVVLKGKVLYLYEDEEMSECEAAVELSGHQVVIYPEGLPDAELYAKRNAICLKPKVANPDTMPSVTREMRLEKDNVEETLETSTTSGKKREAQREALLEEEKKKNAAREEALDPSTPWFIFVRSNVEMEDWYFALIHASEQPTQTPTLLPLRAIFEPADMNHLVSTLDEQPDVIPMRWLNALLGRIFFSHYRTHNLEAYIIGRLMKKLSKVKRPAFLTEVEVTQVSVGNKAPMLSKPMLKELTKEGDASIEVHLQYKGEVRITVEATAVINLGARFKSYTVKLTLAAVLKELEGNLLVKVKRPPSNRIWYAFTQTPRMVLEVEPIVSDRQITWNMILSTIESKFKEIIQESVVMPNMDDIAFFDTEEYEHRGGIWSDTCRKPYVPSSASAVPDEVQSVASAPLPDTTSISSGDSIAPATKSLDEISVSSAPTIPTEGASSSTSPLDDSNDSSRNNTRRRTWFSSVRSEDLNSLAGPGFDTDNNQEKTEEHRGRTLEPEKSPTTRSHSTPSKPETRDVTPERTTNDEPESSFQKSRRSASVSQSSSVKMDAEEQDDEAMAPRTKSTPVTPRKNSDASQIARTPSPPSFFSALKSKAADKQAINTAKEAMRKWGMNVNWGGFKKEASSTSNGSGDEGSNGSPPRGGGGGLHPDSSNSTFNSLTHKARASYAEVRAAVAERKERERTPSSNFSEDGLRPASPSTPQNQRTRVTSTGGSSSKGGFLPLPNGSVYSEVPSNPSIVSSATKRLSGTFAGGGASSSTTLTPPRLANKKSTPSISKVNTEVDAQDTVISPGLAQTPSHASSSHSSHSQQTQPTIDLDTAPTQPIHVQPQAKTMSIPGIHASHRGEVQAMGYVAPPPDPPAPSSAGGAVEGVLNLKNPAIQSVYRLWKKDGAAKEGSSSTGSQQSQQGQETSPGAVSESPQSESSVDLESDPATNSSNPTASTSTSTSPPTPVPPTVKPTPPPLPPRSNPRPLSGVLVGASPAPTPIPASVPAPASTTVPESVMSPSAAEALKRVVMRDEEMRAGAVGTSEQEEGGQEGGRTDASADVGPSPAGESVAPAAPTAPSVPIPPKTPPALPPRRIQTPA</sequence>
<evidence type="ECO:0000256" key="1">
    <source>
        <dbReference type="ARBA" id="ARBA00004586"/>
    </source>
</evidence>
<dbReference type="SUPFAM" id="SSF50729">
    <property type="entry name" value="PH domain-like"/>
    <property type="match status" value="1"/>
</dbReference>
<feature type="compositionally biased region" description="Polar residues" evidence="9">
    <location>
        <begin position="1038"/>
        <end position="1047"/>
    </location>
</feature>
<feature type="compositionally biased region" description="Basic and acidic residues" evidence="9">
    <location>
        <begin position="602"/>
        <end position="620"/>
    </location>
</feature>
<dbReference type="EMBL" id="CACVBS010000046">
    <property type="protein sequence ID" value="CAA7264762.1"/>
    <property type="molecule type" value="Genomic_DNA"/>
</dbReference>
<dbReference type="Pfam" id="PF10296">
    <property type="entry name" value="MMM1"/>
    <property type="match status" value="1"/>
</dbReference>
<feature type="compositionally biased region" description="Low complexity" evidence="9">
    <location>
        <begin position="744"/>
        <end position="759"/>
    </location>
</feature>
<evidence type="ECO:0000256" key="7">
    <source>
        <dbReference type="ARBA" id="ARBA00023121"/>
    </source>
</evidence>
<feature type="region of interest" description="Disordered" evidence="9">
    <location>
        <begin position="547"/>
        <end position="954"/>
    </location>
</feature>
<comment type="subcellular location">
    <subcellularLocation>
        <location evidence="1">Endoplasmic reticulum membrane</location>
    </subcellularLocation>
</comment>
<comment type="caution">
    <text evidence="12">The sequence shown here is derived from an EMBL/GenBank/DDBJ whole genome shotgun (WGS) entry which is preliminary data.</text>
</comment>
<keyword evidence="5 10" id="KW-1133">Transmembrane helix</keyword>
<feature type="region of interest" description="Disordered" evidence="9">
    <location>
        <begin position="49"/>
        <end position="74"/>
    </location>
</feature>
<feature type="region of interest" description="Disordered" evidence="9">
    <location>
        <begin position="192"/>
        <end position="228"/>
    </location>
</feature>
<feature type="compositionally biased region" description="Low complexity" evidence="9">
    <location>
        <begin position="829"/>
        <end position="839"/>
    </location>
</feature>
<feature type="region of interest" description="Disordered" evidence="9">
    <location>
        <begin position="966"/>
        <end position="989"/>
    </location>
</feature>
<feature type="region of interest" description="Disordered" evidence="9">
    <location>
        <begin position="514"/>
        <end position="535"/>
    </location>
</feature>
<feature type="transmembrane region" description="Helical" evidence="10">
    <location>
        <begin position="7"/>
        <end position="30"/>
    </location>
</feature>
<dbReference type="Proteomes" id="UP000467700">
    <property type="component" value="Unassembled WGS sequence"/>
</dbReference>
<feature type="region of interest" description="Disordered" evidence="9">
    <location>
        <begin position="1140"/>
        <end position="1206"/>
    </location>
</feature>
<feature type="compositionally biased region" description="Low complexity" evidence="9">
    <location>
        <begin position="656"/>
        <end position="666"/>
    </location>
</feature>
<feature type="compositionally biased region" description="Basic and acidic residues" evidence="9">
    <location>
        <begin position="631"/>
        <end position="643"/>
    </location>
</feature>
<keyword evidence="8 10" id="KW-0472">Membrane</keyword>
<evidence type="ECO:0000256" key="8">
    <source>
        <dbReference type="ARBA" id="ARBA00023136"/>
    </source>
</evidence>
<dbReference type="OrthoDB" id="26740at2759"/>
<evidence type="ECO:0000256" key="4">
    <source>
        <dbReference type="ARBA" id="ARBA00022824"/>
    </source>
</evidence>
<feature type="compositionally biased region" description="Low complexity" evidence="9">
    <location>
        <begin position="914"/>
        <end position="934"/>
    </location>
</feature>
<feature type="region of interest" description="Disordered" evidence="9">
    <location>
        <begin position="1010"/>
        <end position="1126"/>
    </location>
</feature>
<keyword evidence="7" id="KW-0446">Lipid-binding</keyword>
<keyword evidence="2" id="KW-0813">Transport</keyword>
<evidence type="ECO:0000256" key="10">
    <source>
        <dbReference type="SAM" id="Phobius"/>
    </source>
</evidence>
<keyword evidence="4" id="KW-0256">Endoplasmic reticulum</keyword>
<dbReference type="InterPro" id="IPR019411">
    <property type="entry name" value="MMM1_dom"/>
</dbReference>
<organism evidence="12 13">
    <name type="scientific">Cyclocybe aegerita</name>
    <name type="common">Black poplar mushroom</name>
    <name type="synonym">Agrocybe aegerita</name>
    <dbReference type="NCBI Taxonomy" id="1973307"/>
    <lineage>
        <taxon>Eukaryota</taxon>
        <taxon>Fungi</taxon>
        <taxon>Dikarya</taxon>
        <taxon>Basidiomycota</taxon>
        <taxon>Agaricomycotina</taxon>
        <taxon>Agaricomycetes</taxon>
        <taxon>Agaricomycetidae</taxon>
        <taxon>Agaricales</taxon>
        <taxon>Agaricineae</taxon>
        <taxon>Bolbitiaceae</taxon>
        <taxon>Cyclocybe</taxon>
    </lineage>
</organism>
<feature type="compositionally biased region" description="Polar residues" evidence="9">
    <location>
        <begin position="621"/>
        <end position="630"/>
    </location>
</feature>
<reference evidence="12 13" key="1">
    <citation type="submission" date="2020-01" db="EMBL/GenBank/DDBJ databases">
        <authorList>
            <person name="Gupta K D."/>
        </authorList>
    </citation>
    <scope>NUCLEOTIDE SEQUENCE [LARGE SCALE GENOMIC DNA]</scope>
</reference>
<name>A0A8S0X252_CYCAE</name>
<feature type="compositionally biased region" description="Polar residues" evidence="9">
    <location>
        <begin position="817"/>
        <end position="828"/>
    </location>
</feature>
<feature type="compositionally biased region" description="Low complexity" evidence="9">
    <location>
        <begin position="1052"/>
        <end position="1068"/>
    </location>
</feature>
<keyword evidence="3 10" id="KW-0812">Transmembrane</keyword>
<proteinExistence type="predicted"/>
<dbReference type="AlphaFoldDB" id="A0A8S0X252"/>